<gene>
    <name evidence="5" type="primary">gfod1</name>
    <name evidence="5" type="ORF">Anas_01887</name>
</gene>
<sequence>MLPGIGVFGTGDIVQALVPFLRTKGFCVEAIWGRTLDAAERVASELNVKFYTNKVDDVLLRKGVDLVFIICQPDLHAQIAVKALGIGKHVLCDRPAGLCQLEVLKMVHAAQYYPTLISVISHGLRFLPAFIHMKRKITDGYVGKVNVCDIRVQCGSMIGSHFDWMCSQLMGGGVLTMIGSHIIDIISFVVGQRAVRVHGMMRTFTKGTDKINGIRWIDSDDFCTFQMILDKGACVTATLNTHIQGSFTQEIIICGTKGRLVVRGSSLFGCQSNSLKEELLYEDTQSPTTNFINNSLSKARLNSLLPNAYIQGLFRMVTALKDAFDSGESEQGWLKEPVSSAATFEDGQYVQAVIDAIKLSSSSRQWEQVMLAHEESELNPLMARLNLPNINQSSLEALSRASTSRVQVPKKGGSVESHLLWGFGSNKH</sequence>
<dbReference type="AlphaFoldDB" id="A0A5N5TIF1"/>
<dbReference type="Pfam" id="PF01408">
    <property type="entry name" value="GFO_IDH_MocA"/>
    <property type="match status" value="1"/>
</dbReference>
<dbReference type="SUPFAM" id="SSF51735">
    <property type="entry name" value="NAD(P)-binding Rossmann-fold domains"/>
    <property type="match status" value="1"/>
</dbReference>
<evidence type="ECO:0000259" key="4">
    <source>
        <dbReference type="Pfam" id="PF22725"/>
    </source>
</evidence>
<dbReference type="InterPro" id="IPR000683">
    <property type="entry name" value="Gfo/Idh/MocA-like_OxRdtase_N"/>
</dbReference>
<evidence type="ECO:0000256" key="2">
    <source>
        <dbReference type="ARBA" id="ARBA00023002"/>
    </source>
</evidence>
<dbReference type="Gene3D" id="3.30.360.10">
    <property type="entry name" value="Dihydrodipicolinate Reductase, domain 2"/>
    <property type="match status" value="1"/>
</dbReference>
<accession>A0A5N5TIF1</accession>
<protein>
    <submittedName>
        <fullName evidence="5">Glucose-fructose oxidoreductase domain-containing protein 1</fullName>
    </submittedName>
</protein>
<dbReference type="Pfam" id="PF22725">
    <property type="entry name" value="GFO_IDH_MocA_C3"/>
    <property type="match status" value="1"/>
</dbReference>
<comment type="caution">
    <text evidence="5">The sequence shown here is derived from an EMBL/GenBank/DDBJ whole genome shotgun (WGS) entry which is preliminary data.</text>
</comment>
<dbReference type="PANTHER" id="PTHR43818:SF11">
    <property type="entry name" value="BCDNA.GH03377"/>
    <property type="match status" value="1"/>
</dbReference>
<dbReference type="EMBL" id="SEYY01001038">
    <property type="protein sequence ID" value="KAB7505999.1"/>
    <property type="molecule type" value="Genomic_DNA"/>
</dbReference>
<dbReference type="Gene3D" id="3.40.50.720">
    <property type="entry name" value="NAD(P)-binding Rossmann-like Domain"/>
    <property type="match status" value="1"/>
</dbReference>
<dbReference type="SUPFAM" id="SSF55347">
    <property type="entry name" value="Glyceraldehyde-3-phosphate dehydrogenase-like, C-terminal domain"/>
    <property type="match status" value="1"/>
</dbReference>
<reference evidence="5 6" key="1">
    <citation type="journal article" date="2019" name="PLoS Biol.">
        <title>Sex chromosomes control vertical transmission of feminizing Wolbachia symbionts in an isopod.</title>
        <authorList>
            <person name="Becking T."/>
            <person name="Chebbi M.A."/>
            <person name="Giraud I."/>
            <person name="Moumen B."/>
            <person name="Laverre T."/>
            <person name="Caubet Y."/>
            <person name="Peccoud J."/>
            <person name="Gilbert C."/>
            <person name="Cordaux R."/>
        </authorList>
    </citation>
    <scope>NUCLEOTIDE SEQUENCE [LARGE SCALE GENOMIC DNA]</scope>
    <source>
        <strain evidence="5">ANa2</strain>
        <tissue evidence="5">Whole body excluding digestive tract and cuticle</tissue>
    </source>
</reference>
<dbReference type="PANTHER" id="PTHR43818">
    <property type="entry name" value="BCDNA.GH03377"/>
    <property type="match status" value="1"/>
</dbReference>
<dbReference type="Proteomes" id="UP000326759">
    <property type="component" value="Unassembled WGS sequence"/>
</dbReference>
<evidence type="ECO:0000259" key="3">
    <source>
        <dbReference type="Pfam" id="PF01408"/>
    </source>
</evidence>
<dbReference type="GO" id="GO:0000166">
    <property type="term" value="F:nucleotide binding"/>
    <property type="evidence" value="ECO:0007669"/>
    <property type="project" value="InterPro"/>
</dbReference>
<evidence type="ECO:0000313" key="5">
    <source>
        <dbReference type="EMBL" id="KAB7505999.1"/>
    </source>
</evidence>
<name>A0A5N5TIF1_9CRUS</name>
<evidence type="ECO:0000313" key="6">
    <source>
        <dbReference type="Proteomes" id="UP000326759"/>
    </source>
</evidence>
<dbReference type="InterPro" id="IPR055170">
    <property type="entry name" value="GFO_IDH_MocA-like_dom"/>
</dbReference>
<comment type="similarity">
    <text evidence="1">Belongs to the Gfo/Idh/MocA family.</text>
</comment>
<organism evidence="5 6">
    <name type="scientific">Armadillidium nasatum</name>
    <dbReference type="NCBI Taxonomy" id="96803"/>
    <lineage>
        <taxon>Eukaryota</taxon>
        <taxon>Metazoa</taxon>
        <taxon>Ecdysozoa</taxon>
        <taxon>Arthropoda</taxon>
        <taxon>Crustacea</taxon>
        <taxon>Multicrustacea</taxon>
        <taxon>Malacostraca</taxon>
        <taxon>Eumalacostraca</taxon>
        <taxon>Peracarida</taxon>
        <taxon>Isopoda</taxon>
        <taxon>Oniscidea</taxon>
        <taxon>Crinocheta</taxon>
        <taxon>Armadillidiidae</taxon>
        <taxon>Armadillidium</taxon>
    </lineage>
</organism>
<keyword evidence="2" id="KW-0560">Oxidoreductase</keyword>
<dbReference type="GO" id="GO:0016491">
    <property type="term" value="F:oxidoreductase activity"/>
    <property type="evidence" value="ECO:0007669"/>
    <property type="project" value="UniProtKB-KW"/>
</dbReference>
<evidence type="ECO:0000256" key="1">
    <source>
        <dbReference type="ARBA" id="ARBA00010928"/>
    </source>
</evidence>
<dbReference type="InterPro" id="IPR050463">
    <property type="entry name" value="Gfo/Idh/MocA_oxidrdct_glycsds"/>
</dbReference>
<feature type="domain" description="GFO/IDH/MocA-like oxidoreductase" evidence="4">
    <location>
        <begin position="131"/>
        <end position="260"/>
    </location>
</feature>
<keyword evidence="6" id="KW-1185">Reference proteome</keyword>
<proteinExistence type="inferred from homology"/>
<dbReference type="InterPro" id="IPR036291">
    <property type="entry name" value="NAD(P)-bd_dom_sf"/>
</dbReference>
<dbReference type="OrthoDB" id="446809at2759"/>
<feature type="domain" description="Gfo/Idh/MocA-like oxidoreductase N-terminal" evidence="3">
    <location>
        <begin position="5"/>
        <end position="113"/>
    </location>
</feature>